<dbReference type="EnsemblPlants" id="KRH13451">
    <property type="protein sequence ID" value="KRH13451"/>
    <property type="gene ID" value="GLYMA_15G240100"/>
</dbReference>
<dbReference type="AlphaFoldDB" id="K7MDI9"/>
<evidence type="ECO:0000313" key="2">
    <source>
        <dbReference type="EnsemblPlants" id="KRH13451"/>
    </source>
</evidence>
<dbReference type="PANTHER" id="PTHR31065:SF57">
    <property type="entry name" value="PLATZ TRANSCRIPTION FACTOR FAMILY PROTEIN"/>
    <property type="match status" value="1"/>
</dbReference>
<organism evidence="1">
    <name type="scientific">Glycine max</name>
    <name type="common">Soybean</name>
    <name type="synonym">Glycine hispida</name>
    <dbReference type="NCBI Taxonomy" id="3847"/>
    <lineage>
        <taxon>Eukaryota</taxon>
        <taxon>Viridiplantae</taxon>
        <taxon>Streptophyta</taxon>
        <taxon>Embryophyta</taxon>
        <taxon>Tracheophyta</taxon>
        <taxon>Spermatophyta</taxon>
        <taxon>Magnoliopsida</taxon>
        <taxon>eudicotyledons</taxon>
        <taxon>Gunneridae</taxon>
        <taxon>Pentapetalae</taxon>
        <taxon>rosids</taxon>
        <taxon>fabids</taxon>
        <taxon>Fabales</taxon>
        <taxon>Fabaceae</taxon>
        <taxon>Papilionoideae</taxon>
        <taxon>50 kb inversion clade</taxon>
        <taxon>NPAAA clade</taxon>
        <taxon>indigoferoid/millettioid clade</taxon>
        <taxon>Phaseoleae</taxon>
        <taxon>Glycine</taxon>
        <taxon>Glycine subgen. Soja</taxon>
    </lineage>
</organism>
<dbReference type="InParanoid" id="K7MDI9"/>
<evidence type="ECO:0008006" key="4">
    <source>
        <dbReference type="Google" id="ProtNLM"/>
    </source>
</evidence>
<evidence type="ECO:0000313" key="1">
    <source>
        <dbReference type="EMBL" id="KRH13451.1"/>
    </source>
</evidence>
<reference evidence="2" key="2">
    <citation type="submission" date="2018-02" db="UniProtKB">
        <authorList>
            <consortium name="EnsemblPlants"/>
        </authorList>
    </citation>
    <scope>IDENTIFICATION</scope>
    <source>
        <strain evidence="2">Williams 82</strain>
    </source>
</reference>
<sequence length="98" mass="11151">MKKKTSGHHGLGHFSKQAFFVQCKVHTDFHKSECNTYCSDCMNGALCSDCLASNREHKAIQTRRSSYHDATRVSEIQKILEITGVETYITCAKIVFYE</sequence>
<dbReference type="HOGENOM" id="CLU_182580_0_0_1"/>
<proteinExistence type="predicted"/>
<dbReference type="EMBL" id="CM000848">
    <property type="protein sequence ID" value="KRH13451.1"/>
    <property type="molecule type" value="Genomic_DNA"/>
</dbReference>
<dbReference type="InterPro" id="IPR006734">
    <property type="entry name" value="PLATZ"/>
</dbReference>
<dbReference type="PaxDb" id="3847-GLYMA15G38421.1"/>
<dbReference type="Gramene" id="KRH13451">
    <property type="protein sequence ID" value="KRH13451"/>
    <property type="gene ID" value="GLYMA_15G240100"/>
</dbReference>
<accession>K7MDI9</accession>
<dbReference type="eggNOG" id="ENOG502QQYG">
    <property type="taxonomic scope" value="Eukaryota"/>
</dbReference>
<protein>
    <recommendedName>
        <fullName evidence="4">B box-type domain-containing protein</fullName>
    </recommendedName>
</protein>
<dbReference type="Pfam" id="PF04640">
    <property type="entry name" value="PLATZ"/>
    <property type="match status" value="1"/>
</dbReference>
<evidence type="ECO:0000313" key="3">
    <source>
        <dbReference type="Proteomes" id="UP000008827"/>
    </source>
</evidence>
<dbReference type="Proteomes" id="UP000008827">
    <property type="component" value="Chromosome 15"/>
</dbReference>
<name>K7MDI9_SOYBN</name>
<keyword evidence="3" id="KW-1185">Reference proteome</keyword>
<gene>
    <name evidence="1" type="ORF">GLYMA_15G240100</name>
</gene>
<reference evidence="1 2" key="1">
    <citation type="journal article" date="2010" name="Nature">
        <title>Genome sequence of the palaeopolyploid soybean.</title>
        <authorList>
            <person name="Schmutz J."/>
            <person name="Cannon S.B."/>
            <person name="Schlueter J."/>
            <person name="Ma J."/>
            <person name="Mitros T."/>
            <person name="Nelson W."/>
            <person name="Hyten D.L."/>
            <person name="Song Q."/>
            <person name="Thelen J.J."/>
            <person name="Cheng J."/>
            <person name="Xu D."/>
            <person name="Hellsten U."/>
            <person name="May G.D."/>
            <person name="Yu Y."/>
            <person name="Sakurai T."/>
            <person name="Umezawa T."/>
            <person name="Bhattacharyya M.K."/>
            <person name="Sandhu D."/>
            <person name="Valliyodan B."/>
            <person name="Lindquist E."/>
            <person name="Peto M."/>
            <person name="Grant D."/>
            <person name="Shu S."/>
            <person name="Goodstein D."/>
            <person name="Barry K."/>
            <person name="Futrell-Griggs M."/>
            <person name="Abernathy B."/>
            <person name="Du J."/>
            <person name="Tian Z."/>
            <person name="Zhu L."/>
            <person name="Gill N."/>
            <person name="Joshi T."/>
            <person name="Libault M."/>
            <person name="Sethuraman A."/>
            <person name="Zhang X.-C."/>
            <person name="Shinozaki K."/>
            <person name="Nguyen H.T."/>
            <person name="Wing R.A."/>
            <person name="Cregan P."/>
            <person name="Specht J."/>
            <person name="Grimwood J."/>
            <person name="Rokhsar D."/>
            <person name="Stacey G."/>
            <person name="Shoemaker R.C."/>
            <person name="Jackson S.A."/>
        </authorList>
    </citation>
    <scope>NUCLEOTIDE SEQUENCE</scope>
    <source>
        <strain evidence="2">cv. Williams 82</strain>
        <tissue evidence="1">Callus</tissue>
    </source>
</reference>
<dbReference type="PANTHER" id="PTHR31065">
    <property type="entry name" value="PLATZ TRANSCRIPTION FACTOR FAMILY PROTEIN"/>
    <property type="match status" value="1"/>
</dbReference>
<reference evidence="1" key="3">
    <citation type="submission" date="2018-07" db="EMBL/GenBank/DDBJ databases">
        <title>WGS assembly of Glycine max.</title>
        <authorList>
            <person name="Schmutz J."/>
            <person name="Cannon S."/>
            <person name="Schlueter J."/>
            <person name="Ma J."/>
            <person name="Mitros T."/>
            <person name="Nelson W."/>
            <person name="Hyten D."/>
            <person name="Song Q."/>
            <person name="Thelen J."/>
            <person name="Cheng J."/>
            <person name="Xu D."/>
            <person name="Hellsten U."/>
            <person name="May G."/>
            <person name="Yu Y."/>
            <person name="Sakurai T."/>
            <person name="Umezawa T."/>
            <person name="Bhattacharyya M."/>
            <person name="Sandhu D."/>
            <person name="Valliyodan B."/>
            <person name="Lindquist E."/>
            <person name="Peto M."/>
            <person name="Grant D."/>
            <person name="Shu S."/>
            <person name="Goodstein D."/>
            <person name="Barry K."/>
            <person name="Futrell-Griggs M."/>
            <person name="Abernathy B."/>
            <person name="Du J."/>
            <person name="Tian Z."/>
            <person name="Zhu L."/>
            <person name="Gill N."/>
            <person name="Joshi T."/>
            <person name="Libault M."/>
            <person name="Sethuraman A."/>
            <person name="Zhang X."/>
            <person name="Shinozaki K."/>
            <person name="Nguyen H."/>
            <person name="Wing R."/>
            <person name="Cregan P."/>
            <person name="Specht J."/>
            <person name="Grimwood J."/>
            <person name="Rokhsar D."/>
            <person name="Stacey G."/>
            <person name="Shoemaker R."/>
            <person name="Jackson S."/>
        </authorList>
    </citation>
    <scope>NUCLEOTIDE SEQUENCE</scope>
    <source>
        <tissue evidence="1">Callus</tissue>
    </source>
</reference>